<keyword evidence="4" id="KW-1185">Reference proteome</keyword>
<accession>A0ABN0ZNH1</accession>
<comment type="caution">
    <text evidence="3">The sequence shown here is derived from an EMBL/GenBank/DDBJ whole genome shotgun (WGS) entry which is preliminary data.</text>
</comment>
<keyword evidence="2" id="KW-1133">Transmembrane helix</keyword>
<name>A0ABN0ZNH1_9ACTN</name>
<evidence type="ECO:0000256" key="1">
    <source>
        <dbReference type="SAM" id="MobiDB-lite"/>
    </source>
</evidence>
<dbReference type="EMBL" id="BAAAHB010000011">
    <property type="protein sequence ID" value="GAA0453785.1"/>
    <property type="molecule type" value="Genomic_DNA"/>
</dbReference>
<feature type="transmembrane region" description="Helical" evidence="2">
    <location>
        <begin position="42"/>
        <end position="61"/>
    </location>
</feature>
<keyword evidence="2" id="KW-0472">Membrane</keyword>
<feature type="region of interest" description="Disordered" evidence="1">
    <location>
        <begin position="1"/>
        <end position="31"/>
    </location>
</feature>
<evidence type="ECO:0000256" key="2">
    <source>
        <dbReference type="SAM" id="Phobius"/>
    </source>
</evidence>
<protein>
    <submittedName>
        <fullName evidence="3">Uncharacterized protein</fullName>
    </submittedName>
</protein>
<evidence type="ECO:0000313" key="3">
    <source>
        <dbReference type="EMBL" id="GAA0453785.1"/>
    </source>
</evidence>
<sequence>MHQLPQPGLLPSVRRIPTPGPRRDPAGYPTAAEGVMSTASQWIGWAIFGLIGTTIALLAGLPARTDTDPDHPEHRRPE</sequence>
<keyword evidence="2" id="KW-0812">Transmembrane</keyword>
<dbReference type="Proteomes" id="UP001499895">
    <property type="component" value="Unassembled WGS sequence"/>
</dbReference>
<reference evidence="3 4" key="1">
    <citation type="journal article" date="2019" name="Int. J. Syst. Evol. Microbiol.">
        <title>The Global Catalogue of Microorganisms (GCM) 10K type strain sequencing project: providing services to taxonomists for standard genome sequencing and annotation.</title>
        <authorList>
            <consortium name="The Broad Institute Genomics Platform"/>
            <consortium name="The Broad Institute Genome Sequencing Center for Infectious Disease"/>
            <person name="Wu L."/>
            <person name="Ma J."/>
        </authorList>
    </citation>
    <scope>NUCLEOTIDE SEQUENCE [LARGE SCALE GENOMIC DNA]</scope>
    <source>
        <strain evidence="3 4">JCM 10649</strain>
    </source>
</reference>
<proteinExistence type="predicted"/>
<gene>
    <name evidence="3" type="ORF">GCM10009544_15690</name>
</gene>
<evidence type="ECO:0000313" key="4">
    <source>
        <dbReference type="Proteomes" id="UP001499895"/>
    </source>
</evidence>
<organism evidence="3 4">
    <name type="scientific">Streptomyces stramineus</name>
    <dbReference type="NCBI Taxonomy" id="173861"/>
    <lineage>
        <taxon>Bacteria</taxon>
        <taxon>Bacillati</taxon>
        <taxon>Actinomycetota</taxon>
        <taxon>Actinomycetes</taxon>
        <taxon>Kitasatosporales</taxon>
        <taxon>Streptomycetaceae</taxon>
        <taxon>Streptomyces</taxon>
    </lineage>
</organism>